<dbReference type="EnsemblMetazoa" id="MESCA004580-RA">
    <property type="protein sequence ID" value="MESCA004580-PA"/>
    <property type="gene ID" value="MESCA004580"/>
</dbReference>
<keyword evidence="1" id="KW-1133">Transmembrane helix</keyword>
<evidence type="ECO:0000256" key="1">
    <source>
        <dbReference type="SAM" id="Phobius"/>
    </source>
</evidence>
<dbReference type="SUPFAM" id="SSF103473">
    <property type="entry name" value="MFS general substrate transporter"/>
    <property type="match status" value="1"/>
</dbReference>
<dbReference type="InterPro" id="IPR036259">
    <property type="entry name" value="MFS_trans_sf"/>
</dbReference>
<evidence type="ECO:0000313" key="2">
    <source>
        <dbReference type="EnsemblMetazoa" id="MESCA004580-PA"/>
    </source>
</evidence>
<keyword evidence="1" id="KW-0472">Membrane</keyword>
<dbReference type="STRING" id="36166.T1GM12"/>
<reference evidence="3" key="1">
    <citation type="submission" date="2013-02" db="EMBL/GenBank/DDBJ databases">
        <authorList>
            <person name="Hughes D."/>
        </authorList>
    </citation>
    <scope>NUCLEOTIDE SEQUENCE</scope>
    <source>
        <strain>Durham</strain>
        <strain evidence="3">NC isolate 2 -- Noor lab</strain>
    </source>
</reference>
<dbReference type="HOGENOM" id="CLU_2111641_0_0_1"/>
<reference evidence="2" key="2">
    <citation type="submission" date="2015-06" db="UniProtKB">
        <authorList>
            <consortium name="EnsemblMetazoa"/>
        </authorList>
    </citation>
    <scope>IDENTIFICATION</scope>
</reference>
<name>T1GM12_MEGSC</name>
<dbReference type="Proteomes" id="UP000015102">
    <property type="component" value="Unassembled WGS sequence"/>
</dbReference>
<keyword evidence="1" id="KW-0812">Transmembrane</keyword>
<dbReference type="Gene3D" id="1.20.1250.20">
    <property type="entry name" value="MFS general substrate transporter like domains"/>
    <property type="match status" value="1"/>
</dbReference>
<accession>T1GM12</accession>
<keyword evidence="3" id="KW-1185">Reference proteome</keyword>
<organism evidence="2 3">
    <name type="scientific">Megaselia scalaris</name>
    <name type="common">Humpbacked fly</name>
    <name type="synonym">Phora scalaris</name>
    <dbReference type="NCBI Taxonomy" id="36166"/>
    <lineage>
        <taxon>Eukaryota</taxon>
        <taxon>Metazoa</taxon>
        <taxon>Ecdysozoa</taxon>
        <taxon>Arthropoda</taxon>
        <taxon>Hexapoda</taxon>
        <taxon>Insecta</taxon>
        <taxon>Pterygota</taxon>
        <taxon>Neoptera</taxon>
        <taxon>Endopterygota</taxon>
        <taxon>Diptera</taxon>
        <taxon>Brachycera</taxon>
        <taxon>Muscomorpha</taxon>
        <taxon>Platypezoidea</taxon>
        <taxon>Phoridae</taxon>
        <taxon>Megaseliini</taxon>
        <taxon>Megaselia</taxon>
    </lineage>
</organism>
<feature type="transmembrane region" description="Helical" evidence="1">
    <location>
        <begin position="73"/>
        <end position="95"/>
    </location>
</feature>
<evidence type="ECO:0008006" key="4">
    <source>
        <dbReference type="Google" id="ProtNLM"/>
    </source>
</evidence>
<protein>
    <recommendedName>
        <fullName evidence="4">Major facilitator superfamily (MFS) profile domain-containing protein</fullName>
    </recommendedName>
</protein>
<sequence length="135" mass="14839">MPFATSKFNFQNKTFYLIGVMGTSLGRAVVAHSQSFELTVAAFAWIGMNKAFRIIFTQLIIPGYVPLNRLPAAAGLQLLITGIFTLGCGPIVGMIKDATNYTVTIHFLNGICFLAGAAWVIEDLFFKPKKQMDEK</sequence>
<feature type="transmembrane region" description="Helical" evidence="1">
    <location>
        <begin position="107"/>
        <end position="126"/>
    </location>
</feature>
<dbReference type="EMBL" id="CAQQ02117644">
    <property type="status" value="NOT_ANNOTATED_CDS"/>
    <property type="molecule type" value="Genomic_DNA"/>
</dbReference>
<proteinExistence type="predicted"/>
<dbReference type="AlphaFoldDB" id="T1GM12"/>
<evidence type="ECO:0000313" key="3">
    <source>
        <dbReference type="Proteomes" id="UP000015102"/>
    </source>
</evidence>